<dbReference type="InterPro" id="IPR013096">
    <property type="entry name" value="Cupin_2"/>
</dbReference>
<sequence>MASWLPLLSDILPMILPSTTEVIRRARAPAHEPKARGGGGGGSVEHHAVVGRCDKMCASVLTTRPHSASPIRHNSEHDAIIYAVSGTCTLIVKEGFRGDLRRHRLGPGDFAFVPAWTEHQASNESDEEVVWLITQSGPRPVGAVLTDWGGDEVRAHS</sequence>
<dbReference type="EMBL" id="LGSR01000001">
    <property type="protein sequence ID" value="KOS23326.1"/>
    <property type="molecule type" value="Genomic_DNA"/>
</dbReference>
<dbReference type="CDD" id="cd02208">
    <property type="entry name" value="cupin_RmlC-like"/>
    <property type="match status" value="1"/>
</dbReference>
<evidence type="ECO:0000313" key="2">
    <source>
        <dbReference type="EMBL" id="KOS23326.1"/>
    </source>
</evidence>
<protein>
    <recommendedName>
        <fullName evidence="1">Cupin type-2 domain-containing protein</fullName>
    </recommendedName>
</protein>
<dbReference type="OrthoDB" id="3511549at2759"/>
<comment type="caution">
    <text evidence="2">The sequence shown here is derived from an EMBL/GenBank/DDBJ whole genome shotgun (WGS) entry which is preliminary data.</text>
</comment>
<dbReference type="AlphaFoldDB" id="A0A0M8N106"/>
<dbReference type="SUPFAM" id="SSF51182">
    <property type="entry name" value="RmlC-like cupins"/>
    <property type="match status" value="1"/>
</dbReference>
<evidence type="ECO:0000259" key="1">
    <source>
        <dbReference type="Pfam" id="PF07883"/>
    </source>
</evidence>
<reference evidence="2 3" key="1">
    <citation type="submission" date="2015-07" db="EMBL/GenBank/DDBJ databases">
        <title>The genome of the fungus Escovopsis weberi, a specialized disease agent of ant agriculture.</title>
        <authorList>
            <person name="de Man T.J."/>
            <person name="Stajich J.E."/>
            <person name="Kubicek C.P."/>
            <person name="Chenthamara K."/>
            <person name="Atanasova L."/>
            <person name="Druzhinina I.S."/>
            <person name="Birnbaum S."/>
            <person name="Barribeau S.M."/>
            <person name="Teiling C."/>
            <person name="Suen G."/>
            <person name="Currie C."/>
            <person name="Gerardo N.M."/>
        </authorList>
    </citation>
    <scope>NUCLEOTIDE SEQUENCE [LARGE SCALE GENOMIC DNA]</scope>
</reference>
<evidence type="ECO:0000313" key="3">
    <source>
        <dbReference type="Proteomes" id="UP000053831"/>
    </source>
</evidence>
<name>A0A0M8N106_ESCWE</name>
<dbReference type="InterPro" id="IPR011051">
    <property type="entry name" value="RmlC_Cupin_sf"/>
</dbReference>
<keyword evidence="3" id="KW-1185">Reference proteome</keyword>
<feature type="domain" description="Cupin type-2" evidence="1">
    <location>
        <begin position="64"/>
        <end position="132"/>
    </location>
</feature>
<accession>A0A0M8N106</accession>
<organism evidence="2 3">
    <name type="scientific">Escovopsis weberi</name>
    <dbReference type="NCBI Taxonomy" id="150374"/>
    <lineage>
        <taxon>Eukaryota</taxon>
        <taxon>Fungi</taxon>
        <taxon>Dikarya</taxon>
        <taxon>Ascomycota</taxon>
        <taxon>Pezizomycotina</taxon>
        <taxon>Sordariomycetes</taxon>
        <taxon>Hypocreomycetidae</taxon>
        <taxon>Hypocreales</taxon>
        <taxon>Hypocreaceae</taxon>
        <taxon>Escovopsis</taxon>
    </lineage>
</organism>
<dbReference type="Proteomes" id="UP000053831">
    <property type="component" value="Unassembled WGS sequence"/>
</dbReference>
<dbReference type="Pfam" id="PF07883">
    <property type="entry name" value="Cupin_2"/>
    <property type="match status" value="1"/>
</dbReference>
<dbReference type="InterPro" id="IPR014710">
    <property type="entry name" value="RmlC-like_jellyroll"/>
</dbReference>
<dbReference type="Gene3D" id="2.60.120.10">
    <property type="entry name" value="Jelly Rolls"/>
    <property type="match status" value="1"/>
</dbReference>
<proteinExistence type="predicted"/>
<gene>
    <name evidence="2" type="ORF">ESCO_006614</name>
</gene>